<comment type="caution">
    <text evidence="1">The sequence shown here is derived from an EMBL/GenBank/DDBJ whole genome shotgun (WGS) entry which is preliminary data.</text>
</comment>
<dbReference type="Proteomes" id="UP000233440">
    <property type="component" value="Unassembled WGS sequence"/>
</dbReference>
<proteinExistence type="predicted"/>
<sequence>MDLHSIINVFNCPPVVDKVAKCPRVVPGTTVIKFMGIVTISNRSSRKVWPMFKKWEGYERGNEKL</sequence>
<dbReference type="EMBL" id="PIQO01000016">
    <property type="protein sequence ID" value="PKR83694.1"/>
    <property type="molecule type" value="Genomic_DNA"/>
</dbReference>
<evidence type="ECO:0000313" key="2">
    <source>
        <dbReference type="Proteomes" id="UP000233440"/>
    </source>
</evidence>
<accession>A0A2N3LGJ5</accession>
<gene>
    <name evidence="1" type="ORF">CWO92_18075</name>
</gene>
<evidence type="ECO:0000313" key="1">
    <source>
        <dbReference type="EMBL" id="PKR83694.1"/>
    </source>
</evidence>
<dbReference type="AlphaFoldDB" id="A0A2N3LGJ5"/>
<name>A0A2N3LGJ5_9BACI</name>
<keyword evidence="2" id="KW-1185">Reference proteome</keyword>
<reference evidence="1 2" key="1">
    <citation type="submission" date="2017-11" db="EMBL/GenBank/DDBJ databases">
        <title>Bacillus camelliae sp. nov., isolated from pu'er tea.</title>
        <authorList>
            <person name="Niu L."/>
        </authorList>
    </citation>
    <scope>NUCLEOTIDE SEQUENCE [LARGE SCALE GENOMIC DNA]</scope>
    <source>
        <strain evidence="1 2">7578-1</strain>
    </source>
</reference>
<organism evidence="1 2">
    <name type="scientific">Heyndrickxia camelliae</name>
    <dbReference type="NCBI Taxonomy" id="1707093"/>
    <lineage>
        <taxon>Bacteria</taxon>
        <taxon>Bacillati</taxon>
        <taxon>Bacillota</taxon>
        <taxon>Bacilli</taxon>
        <taxon>Bacillales</taxon>
        <taxon>Bacillaceae</taxon>
        <taxon>Heyndrickxia</taxon>
    </lineage>
</organism>
<protein>
    <submittedName>
        <fullName evidence="1">Uncharacterized protein</fullName>
    </submittedName>
</protein>